<feature type="region of interest" description="Disordered" evidence="5">
    <location>
        <begin position="1043"/>
        <end position="1106"/>
    </location>
</feature>
<feature type="compositionally biased region" description="Polar residues" evidence="5">
    <location>
        <begin position="647"/>
        <end position="656"/>
    </location>
</feature>
<dbReference type="GO" id="GO:0005635">
    <property type="term" value="C:nuclear envelope"/>
    <property type="evidence" value="ECO:0007669"/>
    <property type="project" value="UniProtKB-SubCell"/>
</dbReference>
<comment type="similarity">
    <text evidence="4">Belongs to the SAC3 family.</text>
</comment>
<feature type="compositionally biased region" description="Low complexity" evidence="5">
    <location>
        <begin position="749"/>
        <end position="760"/>
    </location>
</feature>
<dbReference type="Proteomes" id="UP001141434">
    <property type="component" value="Unassembled WGS sequence"/>
</dbReference>
<evidence type="ECO:0000256" key="1">
    <source>
        <dbReference type="ARBA" id="ARBA00004259"/>
    </source>
</evidence>
<evidence type="ECO:0000256" key="5">
    <source>
        <dbReference type="SAM" id="MobiDB-lite"/>
    </source>
</evidence>
<dbReference type="Pfam" id="PF03399">
    <property type="entry name" value="SAC3_GANP"/>
    <property type="match status" value="1"/>
</dbReference>
<feature type="region of interest" description="Disordered" evidence="5">
    <location>
        <begin position="578"/>
        <end position="606"/>
    </location>
</feature>
<protein>
    <submittedName>
        <fullName evidence="7">80 kd MCM3-associated protein</fullName>
    </submittedName>
</protein>
<proteinExistence type="inferred from homology"/>
<feature type="region of interest" description="Disordered" evidence="5">
    <location>
        <begin position="716"/>
        <end position="1023"/>
    </location>
</feature>
<feature type="compositionally biased region" description="Pro residues" evidence="5">
    <location>
        <begin position="890"/>
        <end position="905"/>
    </location>
</feature>
<dbReference type="GO" id="GO:0006406">
    <property type="term" value="P:mRNA export from nucleus"/>
    <property type="evidence" value="ECO:0007669"/>
    <property type="project" value="TreeGrafter"/>
</dbReference>
<feature type="compositionally biased region" description="Polar residues" evidence="5">
    <location>
        <begin position="948"/>
        <end position="960"/>
    </location>
</feature>
<dbReference type="RefSeq" id="XP_056513842.1">
    <property type="nucleotide sequence ID" value="XM_056652775.1"/>
</dbReference>
<keyword evidence="8" id="KW-1185">Reference proteome</keyword>
<gene>
    <name evidence="7" type="ORF">NUU61_002193</name>
</gene>
<feature type="compositionally biased region" description="Polar residues" evidence="5">
    <location>
        <begin position="994"/>
        <end position="1004"/>
    </location>
</feature>
<dbReference type="Gene3D" id="1.25.40.990">
    <property type="match status" value="1"/>
</dbReference>
<dbReference type="GeneID" id="81391943"/>
<comment type="subcellular location">
    <subcellularLocation>
        <location evidence="1">Nucleus envelope</location>
    </subcellularLocation>
</comment>
<reference evidence="7" key="1">
    <citation type="submission" date="2022-11" db="EMBL/GenBank/DDBJ databases">
        <authorList>
            <person name="Petersen C."/>
        </authorList>
    </citation>
    <scope>NUCLEOTIDE SEQUENCE</scope>
    <source>
        <strain evidence="7">IBT 34128</strain>
    </source>
</reference>
<dbReference type="GO" id="GO:0005737">
    <property type="term" value="C:cytoplasm"/>
    <property type="evidence" value="ECO:0007669"/>
    <property type="project" value="TreeGrafter"/>
</dbReference>
<evidence type="ECO:0000256" key="4">
    <source>
        <dbReference type="ARBA" id="ARBA00038443"/>
    </source>
</evidence>
<feature type="region of interest" description="Disordered" evidence="5">
    <location>
        <begin position="1261"/>
        <end position="1288"/>
    </location>
</feature>
<feature type="compositionally biased region" description="Low complexity" evidence="5">
    <location>
        <begin position="817"/>
        <end position="840"/>
    </location>
</feature>
<feature type="region of interest" description="Disordered" evidence="5">
    <location>
        <begin position="630"/>
        <end position="685"/>
    </location>
</feature>
<dbReference type="PANTHER" id="PTHR12436">
    <property type="entry name" value="80 KDA MCM3-ASSOCIATED PROTEIN"/>
    <property type="match status" value="1"/>
</dbReference>
<comment type="caution">
    <text evidence="7">The sequence shown here is derived from an EMBL/GenBank/DDBJ whole genome shotgun (WGS) entry which is preliminary data.</text>
</comment>
<dbReference type="PANTHER" id="PTHR12436:SF3">
    <property type="entry name" value="GERMINAL-CENTER ASSOCIATED NUCLEAR PROTEIN"/>
    <property type="match status" value="1"/>
</dbReference>
<feature type="compositionally biased region" description="Polar residues" evidence="5">
    <location>
        <begin position="763"/>
        <end position="773"/>
    </location>
</feature>
<dbReference type="FunFam" id="1.25.40.990:FF:000008">
    <property type="entry name" value="Nuclear mRNA export protein SAC3"/>
    <property type="match status" value="1"/>
</dbReference>
<dbReference type="GO" id="GO:0070390">
    <property type="term" value="C:transcription export complex 2"/>
    <property type="evidence" value="ECO:0007669"/>
    <property type="project" value="TreeGrafter"/>
</dbReference>
<feature type="compositionally biased region" description="Low complexity" evidence="5">
    <location>
        <begin position="785"/>
        <end position="802"/>
    </location>
</feature>
<accession>A0A9W9FR28</accession>
<dbReference type="EMBL" id="JAPMSZ010000004">
    <property type="protein sequence ID" value="KAJ5104846.1"/>
    <property type="molecule type" value="Genomic_DNA"/>
</dbReference>
<name>A0A9W9FR28_9EURO</name>
<evidence type="ECO:0000259" key="6">
    <source>
        <dbReference type="Pfam" id="PF03399"/>
    </source>
</evidence>
<keyword evidence="2" id="KW-0597">Phosphoprotein</keyword>
<feature type="compositionally biased region" description="Basic and acidic residues" evidence="5">
    <location>
        <begin position="1043"/>
        <end position="1058"/>
    </location>
</feature>
<feature type="compositionally biased region" description="Polar residues" evidence="5">
    <location>
        <begin position="663"/>
        <end position="682"/>
    </location>
</feature>
<feature type="compositionally biased region" description="Polar residues" evidence="5">
    <location>
        <begin position="868"/>
        <end position="887"/>
    </location>
</feature>
<feature type="compositionally biased region" description="Polar residues" evidence="5">
    <location>
        <begin position="586"/>
        <end position="599"/>
    </location>
</feature>
<dbReference type="OrthoDB" id="264795at2759"/>
<feature type="domain" description="SAC3/GANP/THP3 conserved" evidence="6">
    <location>
        <begin position="180"/>
        <end position="500"/>
    </location>
</feature>
<feature type="compositionally biased region" description="Basic and acidic residues" evidence="5">
    <location>
        <begin position="142"/>
        <end position="152"/>
    </location>
</feature>
<evidence type="ECO:0000256" key="2">
    <source>
        <dbReference type="ARBA" id="ARBA00022553"/>
    </source>
</evidence>
<feature type="compositionally biased region" description="Polar residues" evidence="5">
    <location>
        <begin position="718"/>
        <end position="744"/>
    </location>
</feature>
<organism evidence="7 8">
    <name type="scientific">Penicillium alfredii</name>
    <dbReference type="NCBI Taxonomy" id="1506179"/>
    <lineage>
        <taxon>Eukaryota</taxon>
        <taxon>Fungi</taxon>
        <taxon>Dikarya</taxon>
        <taxon>Ascomycota</taxon>
        <taxon>Pezizomycotina</taxon>
        <taxon>Eurotiomycetes</taxon>
        <taxon>Eurotiomycetidae</taxon>
        <taxon>Eurotiales</taxon>
        <taxon>Aspergillaceae</taxon>
        <taxon>Penicillium</taxon>
    </lineage>
</organism>
<evidence type="ECO:0000256" key="3">
    <source>
        <dbReference type="ARBA" id="ARBA00023242"/>
    </source>
</evidence>
<sequence>MASPFNPFAGRGQKTGATGAAGRGRGASRGPSTFQPRGSSAPRANFRGRGRGTGARGSRGRGVGAVGGTTNASYTAPEASNPGLVNSPFAQLNHQTQLNQQKSFSAIFGGQAAQQKSPFSGIDNGAPAQPRQPPRPTSAPLKIDRAKERQKAIKEGQMADPNQPTSLNQAITPVGTCTSMCPEFERVERIVQKMVDKSEKFLHPSTDSLQNMETKMLKRFRRSAAGYDEQLPSDIRTPKALLQTTNYLIRHVINGNESLGLIHKFVWDRTRSVRNDFSVQQLTQENDVRMAVTCLERIARFHIVSLHLLSSPANEEPFDRHQEREQLNNTMLSLMYYYDDNRGRISFPNEDEFRAYYIIFSIHDQRPDLEARVQKWPVALLNAPRVQVALEIFAACCNTWEYQGALDARRPNAIAQGFYTRFFNIINSPSVSYLMACVAEIYFNYIRQTAIRAIWKAYCRSPASQQHKNEEWTVDELTRVLHFDDNEQTISFCEEQDLQLAENANGDLYLNWGNRPVDSVGFQPSSEHSFSGKYVESKRAGRTLDAVILGLNIREAAKMGMIDRSELPARTKQVAPEVPLQDDSLFVSQDDNQVPTSVTEAAKPFAEPARAQSPFFASGLRTASEDAAQLPPANQPFNALLNPPVSQPSNPFQSSGPPAMFSTPFSGGTATNIPPATSTATPNPFAALSSGTASAFAPSSPFTPLNTAGISKKDETPAVTSISSQPSVFVGQSPSPFAGQSSTLGGNGATTTTPGPAIAPSNPFASSISSFTTPKAPEPNPKAGTPSTTTTSTPQPSSLFPTAKPFFPSSEQKETSATKTTLSSTSPFSFPSASTFHPTPNLSAPPATNVTQQSASIFESAKPPAFTGFSQPSLFQSQKAPAQETNTPVASPPQPAQPVSEPKPAPKLFDSASTGPSPFAATFQPSKPLFPTPNTPVAPAAKPETKQPEQSFEDATNQVEKSAATAPVATHPQAPLPSKTMVTESVAKKADGGQVQSTIVQSAITAGPEDKEKPTAYPPLISPEVEAEHRRVWESFLGRLETRERAAAEKKAAAERQARAHQQAAMQPQAPPATRKRVYSEPLGPEHTAKGTGPKAPKVSDEKELPKKFSLAEASIKPLPKLPILERLEKKLEEVKTLTQPRPPTLEETEAEKRRLRQVDEDEMLLNAARIATEQLRSGPKLSDLFPGYTPPRLSSYNPSRSVSYSPSYTPSMSPPVPSHGYRVAYAPDTPLGLGRTMSRTEERIRRTGAHGLAYIPLKFPLKKEDKKKDEETDKDDEKEKDKLSRSA</sequence>
<evidence type="ECO:0000313" key="8">
    <source>
        <dbReference type="Proteomes" id="UP001141434"/>
    </source>
</evidence>
<feature type="compositionally biased region" description="Basic and acidic residues" evidence="5">
    <location>
        <begin position="1262"/>
        <end position="1288"/>
    </location>
</feature>
<feature type="compositionally biased region" description="Gly residues" evidence="5">
    <location>
        <begin position="51"/>
        <end position="67"/>
    </location>
</feature>
<keyword evidence="3" id="KW-0539">Nucleus</keyword>
<reference evidence="7" key="2">
    <citation type="journal article" date="2023" name="IMA Fungus">
        <title>Comparative genomic study of the Penicillium genus elucidates a diverse pangenome and 15 lateral gene transfer events.</title>
        <authorList>
            <person name="Petersen C."/>
            <person name="Sorensen T."/>
            <person name="Nielsen M.R."/>
            <person name="Sondergaard T.E."/>
            <person name="Sorensen J.L."/>
            <person name="Fitzpatrick D.A."/>
            <person name="Frisvad J.C."/>
            <person name="Nielsen K.L."/>
        </authorList>
    </citation>
    <scope>NUCLEOTIDE SEQUENCE</scope>
    <source>
        <strain evidence="7">IBT 34128</strain>
    </source>
</reference>
<dbReference type="InterPro" id="IPR005062">
    <property type="entry name" value="SAC3/GANP/THP3_conserved"/>
</dbReference>
<feature type="compositionally biased region" description="Polar residues" evidence="5">
    <location>
        <begin position="846"/>
        <end position="857"/>
    </location>
</feature>
<evidence type="ECO:0000313" key="7">
    <source>
        <dbReference type="EMBL" id="KAJ5104846.1"/>
    </source>
</evidence>
<feature type="compositionally biased region" description="Low complexity" evidence="5">
    <location>
        <begin position="9"/>
        <end position="18"/>
    </location>
</feature>
<dbReference type="InterPro" id="IPR045107">
    <property type="entry name" value="SAC3/GANP/THP3"/>
</dbReference>
<feature type="region of interest" description="Disordered" evidence="5">
    <location>
        <begin position="109"/>
        <end position="152"/>
    </location>
</feature>
<feature type="region of interest" description="Disordered" evidence="5">
    <location>
        <begin position="1"/>
        <end position="90"/>
    </location>
</feature>